<keyword evidence="3" id="KW-1185">Reference proteome</keyword>
<sequence length="158" mass="17619">MEINYLALLLSALSTLVVGFIWYNPKVFGTIWMNETGMTEEKAKNSNMIKVFGLTIFYSLILAFMIPTIVNHEIGAVQAAGGNAQDPALIEFLKVHHGKFLSFKHGALHGILFGIFFVLPITAINSLFEQKSWKYILITAGYWIVSFAIMGAILCGWQ</sequence>
<feature type="transmembrane region" description="Helical" evidence="1">
    <location>
        <begin position="135"/>
        <end position="154"/>
    </location>
</feature>
<feature type="transmembrane region" description="Helical" evidence="1">
    <location>
        <begin position="107"/>
        <end position="128"/>
    </location>
</feature>
<evidence type="ECO:0000313" key="3">
    <source>
        <dbReference type="Proteomes" id="UP001500141"/>
    </source>
</evidence>
<keyword evidence="1" id="KW-0472">Membrane</keyword>
<evidence type="ECO:0000313" key="2">
    <source>
        <dbReference type="EMBL" id="GAA4765829.1"/>
    </source>
</evidence>
<feature type="transmembrane region" description="Helical" evidence="1">
    <location>
        <begin position="51"/>
        <end position="70"/>
    </location>
</feature>
<accession>A0ABP8ZUM9</accession>
<keyword evidence="1" id="KW-0812">Transmembrane</keyword>
<evidence type="ECO:0008006" key="4">
    <source>
        <dbReference type="Google" id="ProtNLM"/>
    </source>
</evidence>
<comment type="caution">
    <text evidence="2">The sequence shown here is derived from an EMBL/GenBank/DDBJ whole genome shotgun (WGS) entry which is preliminary data.</text>
</comment>
<proteinExistence type="predicted"/>
<feature type="transmembrane region" description="Helical" evidence="1">
    <location>
        <begin position="6"/>
        <end position="23"/>
    </location>
</feature>
<evidence type="ECO:0000256" key="1">
    <source>
        <dbReference type="SAM" id="Phobius"/>
    </source>
</evidence>
<dbReference type="Proteomes" id="UP001500141">
    <property type="component" value="Unassembled WGS sequence"/>
</dbReference>
<protein>
    <recommendedName>
        <fullName evidence="4">DUF1761 domain-containing protein</fullName>
    </recommendedName>
</protein>
<dbReference type="EMBL" id="BAABIP010000011">
    <property type="protein sequence ID" value="GAA4765829.1"/>
    <property type="molecule type" value="Genomic_DNA"/>
</dbReference>
<dbReference type="RefSeq" id="WP_264543536.1">
    <property type="nucleotide sequence ID" value="NZ_BAABIP010000011.1"/>
</dbReference>
<reference evidence="3" key="1">
    <citation type="journal article" date="2019" name="Int. J. Syst. Evol. Microbiol.">
        <title>The Global Catalogue of Microorganisms (GCM) 10K type strain sequencing project: providing services to taxonomists for standard genome sequencing and annotation.</title>
        <authorList>
            <consortium name="The Broad Institute Genomics Platform"/>
            <consortium name="The Broad Institute Genome Sequencing Center for Infectious Disease"/>
            <person name="Wu L."/>
            <person name="Ma J."/>
        </authorList>
    </citation>
    <scope>NUCLEOTIDE SEQUENCE [LARGE SCALE GENOMIC DNA]</scope>
    <source>
        <strain evidence="3">JCM 18198</strain>
    </source>
</reference>
<name>A0ABP8ZUM9_9FLAO</name>
<keyword evidence="1" id="KW-1133">Transmembrane helix</keyword>
<gene>
    <name evidence="2" type="ORF">GCM10023230_14320</name>
</gene>
<dbReference type="Pfam" id="PF08570">
    <property type="entry name" value="DUF1761"/>
    <property type="match status" value="1"/>
</dbReference>
<organism evidence="2 3">
    <name type="scientific">Flavobacterium hankyongi</name>
    <dbReference type="NCBI Taxonomy" id="1176532"/>
    <lineage>
        <taxon>Bacteria</taxon>
        <taxon>Pseudomonadati</taxon>
        <taxon>Bacteroidota</taxon>
        <taxon>Flavobacteriia</taxon>
        <taxon>Flavobacteriales</taxon>
        <taxon>Flavobacteriaceae</taxon>
        <taxon>Flavobacterium</taxon>
    </lineage>
</organism>
<dbReference type="InterPro" id="IPR013879">
    <property type="entry name" value="DUF1761"/>
</dbReference>